<accession>A0A944DFW3</accession>
<dbReference type="AlphaFoldDB" id="A0A944DFW3"/>
<protein>
    <submittedName>
        <fullName evidence="2">Amidase domain-containing protein</fullName>
    </submittedName>
</protein>
<reference evidence="2" key="1">
    <citation type="submission" date="2021-03" db="EMBL/GenBank/DDBJ databases">
        <title>Genomic analysis provides insights into the functional capacity of soil bacteria communities inhabiting an altitudinal gradient in the Atacama Desert.</title>
        <authorList>
            <person name="Gonzalez M."/>
            <person name="Maldonado J."/>
            <person name="Maza F."/>
            <person name="Hodar C."/>
            <person name="Cortes M."/>
            <person name="Palma R."/>
            <person name="Andreani C."/>
            <person name="Gaete A."/>
            <person name="Vasquez-Dean J."/>
            <person name="Acuna V."/>
            <person name="Aguado M."/>
            <person name="Mandakovic D."/>
            <person name="Latorre M."/>
            <person name="Orellana A."/>
            <person name="Gutierrez R."/>
            <person name="Montecino M."/>
            <person name="Allende M."/>
            <person name="Maass A."/>
            <person name="Cambiazo V."/>
        </authorList>
    </citation>
    <scope>NUCLEOTIDE SEQUENCE</scope>
    <source>
        <strain evidence="2">ISL-25</strain>
    </source>
</reference>
<dbReference type="EMBL" id="JAGGOB010000020">
    <property type="protein sequence ID" value="MBT2328937.1"/>
    <property type="molecule type" value="Genomic_DNA"/>
</dbReference>
<proteinExistence type="predicted"/>
<sequence>MTIPQYLEDMLQQENRSEADFSMLSISYSVEESLSADIAINIKYYNSKAIAYAKNYCGKQDNACHVFLNETDKTDCAHFVAHCLDAGGITIKTTDPTANFCPSGLAVRNTDLVAALRFLASKHDNMTEIGMVDAIVGDIGFLSNLRRPSHAFLLCEPVDLRDPLKPAKVWAHTSKKCCEDTGAEIRQWFATIFRITNS</sequence>
<comment type="caution">
    <text evidence="2">The sequence shown here is derived from an EMBL/GenBank/DDBJ whole genome shotgun (WGS) entry which is preliminary data.</text>
</comment>
<organism evidence="2 3">
    <name type="scientific">Pseudomonas fluorescens</name>
    <dbReference type="NCBI Taxonomy" id="294"/>
    <lineage>
        <taxon>Bacteria</taxon>
        <taxon>Pseudomonadati</taxon>
        <taxon>Pseudomonadota</taxon>
        <taxon>Gammaproteobacteria</taxon>
        <taxon>Pseudomonadales</taxon>
        <taxon>Pseudomonadaceae</taxon>
        <taxon>Pseudomonas</taxon>
    </lineage>
</organism>
<evidence type="ECO:0000313" key="2">
    <source>
        <dbReference type="EMBL" id="MBT2328937.1"/>
    </source>
</evidence>
<feature type="domain" description="Putative amidase" evidence="1">
    <location>
        <begin position="44"/>
        <end position="94"/>
    </location>
</feature>
<evidence type="ECO:0000313" key="3">
    <source>
        <dbReference type="Proteomes" id="UP000692896"/>
    </source>
</evidence>
<dbReference type="Pfam" id="PF12671">
    <property type="entry name" value="Amidase_6"/>
    <property type="match status" value="1"/>
</dbReference>
<dbReference type="Proteomes" id="UP000692896">
    <property type="component" value="Unassembled WGS sequence"/>
</dbReference>
<evidence type="ECO:0000259" key="1">
    <source>
        <dbReference type="Pfam" id="PF12671"/>
    </source>
</evidence>
<gene>
    <name evidence="2" type="ORF">J7E47_09425</name>
</gene>
<dbReference type="RefSeq" id="WP_214917744.1">
    <property type="nucleotide sequence ID" value="NZ_JAGGNX010000022.1"/>
</dbReference>
<name>A0A944DFW3_PSEFL</name>
<dbReference type="InterPro" id="IPR024301">
    <property type="entry name" value="Amidase_6"/>
</dbReference>